<dbReference type="FunFam" id="2.30.30.490:FF:000014">
    <property type="entry name" value="trinucleotide repeat-containing gene 18 protein-like"/>
    <property type="match status" value="1"/>
</dbReference>
<protein>
    <recommendedName>
        <fullName evidence="5">Trinucleotide repeat-containing gene 18 protein</fullName>
    </recommendedName>
</protein>
<keyword evidence="3" id="KW-0832">Ubl conjugation</keyword>
<feature type="compositionally biased region" description="Low complexity" evidence="6">
    <location>
        <begin position="390"/>
        <end position="408"/>
    </location>
</feature>
<evidence type="ECO:0000256" key="3">
    <source>
        <dbReference type="ARBA" id="ARBA00022843"/>
    </source>
</evidence>
<feature type="region of interest" description="Disordered" evidence="6">
    <location>
        <begin position="327"/>
        <end position="451"/>
    </location>
</feature>
<feature type="compositionally biased region" description="Basic and acidic residues" evidence="6">
    <location>
        <begin position="1610"/>
        <end position="1622"/>
    </location>
</feature>
<name>G5BI75_HETGA</name>
<dbReference type="InterPro" id="IPR052429">
    <property type="entry name" value="BAH_domain_protein"/>
</dbReference>
<dbReference type="Gene3D" id="2.30.30.490">
    <property type="match status" value="1"/>
</dbReference>
<feature type="compositionally biased region" description="Basic and acidic residues" evidence="6">
    <location>
        <begin position="410"/>
        <end position="425"/>
    </location>
</feature>
<feature type="compositionally biased region" description="Basic and acidic residues" evidence="6">
    <location>
        <begin position="586"/>
        <end position="595"/>
    </location>
</feature>
<dbReference type="PANTHER" id="PTHR12505:SF21">
    <property type="entry name" value="TRINUCLEOTIDE REPEAT-CONTAINING GENE 18 PROTEIN"/>
    <property type="match status" value="1"/>
</dbReference>
<feature type="compositionally biased region" description="Polar residues" evidence="6">
    <location>
        <begin position="2077"/>
        <end position="2092"/>
    </location>
</feature>
<evidence type="ECO:0000256" key="2">
    <source>
        <dbReference type="ARBA" id="ARBA00022553"/>
    </source>
</evidence>
<feature type="region of interest" description="Disordered" evidence="6">
    <location>
        <begin position="628"/>
        <end position="665"/>
    </location>
</feature>
<dbReference type="Gene3D" id="2.30.30.140">
    <property type="match status" value="1"/>
</dbReference>
<feature type="compositionally biased region" description="Low complexity" evidence="6">
    <location>
        <begin position="1723"/>
        <end position="1740"/>
    </location>
</feature>
<feature type="compositionally biased region" description="Basic and acidic residues" evidence="6">
    <location>
        <begin position="2093"/>
        <end position="2102"/>
    </location>
</feature>
<gene>
    <name evidence="8" type="ORF">GW7_16880</name>
</gene>
<dbReference type="FunCoup" id="G5BI75">
    <property type="interactions" value="1740"/>
</dbReference>
<dbReference type="GO" id="GO:0003682">
    <property type="term" value="F:chromatin binding"/>
    <property type="evidence" value="ECO:0007669"/>
    <property type="project" value="InterPro"/>
</dbReference>
<evidence type="ECO:0000313" key="9">
    <source>
        <dbReference type="Proteomes" id="UP000006813"/>
    </source>
</evidence>
<feature type="region of interest" description="Disordered" evidence="6">
    <location>
        <begin position="902"/>
        <end position="946"/>
    </location>
</feature>
<dbReference type="InParanoid" id="G5BI75"/>
<dbReference type="CDD" id="cd04714">
    <property type="entry name" value="BAH_BAHCC1"/>
    <property type="match status" value="1"/>
</dbReference>
<keyword evidence="1" id="KW-1017">Isopeptide bond</keyword>
<evidence type="ECO:0000256" key="5">
    <source>
        <dbReference type="ARBA" id="ARBA00071508"/>
    </source>
</evidence>
<dbReference type="PROSITE" id="PS51038">
    <property type="entry name" value="BAH"/>
    <property type="match status" value="1"/>
</dbReference>
<feature type="region of interest" description="Disordered" evidence="6">
    <location>
        <begin position="1491"/>
        <end position="1512"/>
    </location>
</feature>
<organism evidence="8 9">
    <name type="scientific">Heterocephalus glaber</name>
    <name type="common">Naked mole rat</name>
    <dbReference type="NCBI Taxonomy" id="10181"/>
    <lineage>
        <taxon>Eukaryota</taxon>
        <taxon>Metazoa</taxon>
        <taxon>Chordata</taxon>
        <taxon>Craniata</taxon>
        <taxon>Vertebrata</taxon>
        <taxon>Euteleostomi</taxon>
        <taxon>Mammalia</taxon>
        <taxon>Eutheria</taxon>
        <taxon>Euarchontoglires</taxon>
        <taxon>Glires</taxon>
        <taxon>Rodentia</taxon>
        <taxon>Hystricomorpha</taxon>
        <taxon>Bathyergidae</taxon>
        <taxon>Heterocephalus</taxon>
    </lineage>
</organism>
<feature type="domain" description="BAH" evidence="7">
    <location>
        <begin position="2342"/>
        <end position="2487"/>
    </location>
</feature>
<feature type="region of interest" description="Disordered" evidence="6">
    <location>
        <begin position="1"/>
        <end position="23"/>
    </location>
</feature>
<dbReference type="Pfam" id="PF21744">
    <property type="entry name" value="BAHCC1-like_Tudor"/>
    <property type="match status" value="1"/>
</dbReference>
<dbReference type="STRING" id="10181.G5BI75"/>
<feature type="compositionally biased region" description="Basic and acidic residues" evidence="6">
    <location>
        <begin position="1811"/>
        <end position="1821"/>
    </location>
</feature>
<feature type="compositionally biased region" description="Basic and acidic residues" evidence="6">
    <location>
        <begin position="342"/>
        <end position="352"/>
    </location>
</feature>
<feature type="compositionally biased region" description="Basic residues" evidence="6">
    <location>
        <begin position="2047"/>
        <end position="2056"/>
    </location>
</feature>
<evidence type="ECO:0000256" key="4">
    <source>
        <dbReference type="ARBA" id="ARBA00023054"/>
    </source>
</evidence>
<feature type="compositionally biased region" description="Basic and acidic residues" evidence="6">
    <location>
        <begin position="184"/>
        <end position="195"/>
    </location>
</feature>
<keyword evidence="2" id="KW-0597">Phosphoprotein</keyword>
<feature type="region of interest" description="Disordered" evidence="6">
    <location>
        <begin position="546"/>
        <end position="614"/>
    </location>
</feature>
<dbReference type="InterPro" id="IPR043151">
    <property type="entry name" value="BAH_sf"/>
</dbReference>
<evidence type="ECO:0000313" key="8">
    <source>
        <dbReference type="EMBL" id="EHB08986.1"/>
    </source>
</evidence>
<dbReference type="eggNOG" id="KOG1886">
    <property type="taxonomic scope" value="Eukaryota"/>
</dbReference>
<dbReference type="Pfam" id="PF01426">
    <property type="entry name" value="BAH"/>
    <property type="match status" value="1"/>
</dbReference>
<sequence>MDGRDFGPQRSVHGPPTPLPARLLPDACLAPACPARCRPGSTWPASTSTSTRGSPVPLPSDLSFRSPTPSNLPMVQLWAAHAHEGFSHLPSGLYPSYLHLNHLEPPSSGSPLLSQLGQPSIFDTQKDGFYLPAPGAPGTLHSHAPSSRTTSGHNSGATAKGSASSREGTTKERAGRGGEPPLFGKKDPRVREEAAGRGVVDLTQEARTEGRPDRAPGRLPERLSPFLAETKGKGVLQASALGMCNGAADAGLGPKEATRQDESVRLLRRAEALLPVPRPCPSPLPPPPPKGPPAPPSSAPAGVYTVFREPGREHRVVAPTFVPSVEAFDERAGPIQIASQARDTRAREREAGRPGVLQAPPGSPRPERPEVLREKNSVIRSLKRPPPADAAPARAARTSPDPRVYLPPKELPKPEAEPRACERTPRGAPQSTKLFSLEPTRVPAPPGPEHKWKPFELGNFATTQMAVLAAQHHHASRTAEEDASKKAYLDPGGALSRARPGADLHPAAAGAHGPGEASAMQSLIKYSGSFAREAVAVRPGGCGKKSPFGGLGTMKPEPSPTSVGTLRAQARLPHPGGPASSGGRQLKRDPERPESAKTFVREGSGAQGEAEVRHPPVGIAVAVARQKDSGGSGRLGPGLADQERSLSLSNVKGHGRADEDCAEDRARHREERLLGGRQEKLLRESKELADLARLHPTSCAPNGLNPNLMVTGGPALPGSGRWSADPAAHLATHPWLPRSGSTSMWLAGHPYGLGPPSLHQGMAPAFPPGLGASLPSAYQFVRDPQSGQLVVIPSDHLPHFAELMERAAVPPLWPALYPPGRSPLHHAQHLQLFSQQHFLRQQELLYLQQQAAQALELQRSAQIVEEAPENVVEKKDLELEKEAPSPFQALFSAAADADGLAPDVPLPANGPERLELSPENKPICLSPSKIPEPLQEGPEEEPLANREVKAEVEDVDEGPAELPPLESPLALPVSETMVAASPAGSCGGGLREAQVLGTAGQGCPEPSEDPGFAERAEAQAELLGRTESHVAVLELGGRLSPAPLVETKEEPVEVPLDVPVETPVPEAGPEEGLVQPALSEPQPSLKLPDCDLPAKEGQCPDLEVQEAAPASASASYLEEATSDQLLPGLEDPLAGMNVLVAAAEMPQARPLPSPDTGGQALERLDPVPSLVLEQGFLQGITLLSEIAELELERRTQEAGGAEPGLATRPSLESLLAASSHMLKEVLDSPFSDPLKNLQLPRELNPNKKYSWMQKKEERMFAMKSSLEDMDALELDFRMRLAEVQRQYKEKQRELVKLQRRRESGLSSKSLLTSDDYELGAGIRKRHKGPEELKIKKKKMASDQEQLASKLDKALSLTKQDKLKSPFKFSDSSGGKSKTSGSCGRFLSPYDSLLGKNTKTLAKGLGLSLKSSREGKHKRATKARKMEVGFKARGQSKSAHSPFASEVSSYSYNTDSEEDEDFLKDEWPGQGPSGSKLTSSLLCGMVAKNGKPAAGPKLTKRGPVAPRTLKPKAATSRKQPFCLLLREAKARLSCSDSSEDSFDQDETSEEDEEELEEEEDEVGGGYRLGARERALSPGLEESGLGLLARFAASALPSPMVGPSLSVVQLEAKQKARKKEERQSLRSTEFEYTDSESEVKVRRPPATTLLRPKKAPGEPSPPLATPAPSAHGPGSPSKAKLAADKGRKARKLRGPKEPGFEAGPEASDDDLWTRRRSERIFLHDASASAPAPAPSSSATTTAKPGRCARGLPSPRKDSGRTRDRKDPRKKKKGKEAGSATMLPPPRVPSLPPEARAPHASPLATAKRTKAKASGKEAKKENRGKGGAVSKLMESMAAEEDFEPNQDSSFSEDEHLPRGGAVERPLTPAPRSCVIDKDELQDGLRVLIPMDDKLLYAGHVHTVHSPDIYRVVVEGERGNRPHIYCLEQLLQEAIIDVRPASTRFLPQGTRIAAYWSQQYRCLYPGTVVRGLLDLEDDGDLITVEFDDGDTGRIPLSHIRLLPPEYKIQCAEPSPALLVPSAKRRSRKTSKDPGEGKEGPTAGSEEPGGKARGRGRKPSTKAKGDRAAVSEEVASTDEVPITSTGLEPIGTPSSKKSPPEPVDKRAKAPKARLAPPQPGPVPSTFASCPAPEPFGELPAPTVALPPAPLITMPATRPKPKKALATEDLGPKGPRRPGEEAELLVKLDHEGVTSPKSKKAKEALLLREDTVAGGWQEPKGLGGDLAQEPGPALPAKPPKPASKARSSAKKAPAAQPPAPPPQPAQPLQPKAQAGPRSRPKKREGVHLPTTKELAKRQRLPSVENRPKIAAFLPARQLWKWFGKPTQRRGMKGKARKLFYKAIVRGKEMIRIGDCAVFLSAGRPNLPYIGRIQSMWESWGSNMVVRVKWFYHPEETSPGRQLHEGQPWDQKSGRSLPAALRASSQRKDFMERALYQSSHVDENDVQTVSHKCLVVGLEQYEQMLKTKKYQDSEGLYYLAGTYEPTTGMIFSTDGVPMLC</sequence>
<evidence type="ECO:0000256" key="6">
    <source>
        <dbReference type="SAM" id="MobiDB-lite"/>
    </source>
</evidence>
<dbReference type="Proteomes" id="UP000006813">
    <property type="component" value="Unassembled WGS sequence"/>
</dbReference>
<accession>G5BI75</accession>
<feature type="compositionally biased region" description="Pro residues" evidence="6">
    <location>
        <begin position="276"/>
        <end position="298"/>
    </location>
</feature>
<feature type="compositionally biased region" description="Low complexity" evidence="6">
    <location>
        <begin position="1664"/>
        <end position="1677"/>
    </location>
</feature>
<feature type="compositionally biased region" description="Polar residues" evidence="6">
    <location>
        <begin position="43"/>
        <end position="53"/>
    </location>
</feature>
<evidence type="ECO:0000256" key="1">
    <source>
        <dbReference type="ARBA" id="ARBA00022499"/>
    </source>
</evidence>
<feature type="compositionally biased region" description="Basic and acidic residues" evidence="6">
    <location>
        <begin position="204"/>
        <end position="220"/>
    </location>
</feature>
<evidence type="ECO:0000259" key="7">
    <source>
        <dbReference type="PROSITE" id="PS51038"/>
    </source>
</evidence>
<feature type="compositionally biased region" description="Basic and acidic residues" evidence="6">
    <location>
        <begin position="2025"/>
        <end position="2034"/>
    </location>
</feature>
<feature type="compositionally biased region" description="Polar residues" evidence="6">
    <location>
        <begin position="144"/>
        <end position="167"/>
    </location>
</feature>
<feature type="compositionally biased region" description="Pro residues" evidence="6">
    <location>
        <begin position="2249"/>
        <end position="2261"/>
    </location>
</feature>
<dbReference type="Pfam" id="PF24912">
    <property type="entry name" value="SH3_TNRC18"/>
    <property type="match status" value="1"/>
</dbReference>
<feature type="region of interest" description="Disordered" evidence="6">
    <location>
        <begin position="2009"/>
        <end position="2295"/>
    </location>
</feature>
<dbReference type="EMBL" id="JH170413">
    <property type="protein sequence ID" value="EHB08986.1"/>
    <property type="molecule type" value="Genomic_DNA"/>
</dbReference>
<feature type="compositionally biased region" description="Basic and acidic residues" evidence="6">
    <location>
        <begin position="1752"/>
        <end position="1764"/>
    </location>
</feature>
<proteinExistence type="predicted"/>
<feature type="compositionally biased region" description="Basic and acidic residues" evidence="6">
    <location>
        <begin position="655"/>
        <end position="665"/>
    </location>
</feature>
<feature type="compositionally biased region" description="Basic and acidic residues" evidence="6">
    <location>
        <begin position="2171"/>
        <end position="2186"/>
    </location>
</feature>
<feature type="compositionally biased region" description="Acidic residues" evidence="6">
    <location>
        <begin position="1536"/>
        <end position="1561"/>
    </location>
</feature>
<feature type="region of interest" description="Disordered" evidence="6">
    <location>
        <begin position="1533"/>
        <end position="1568"/>
    </location>
</feature>
<feature type="region of interest" description="Disordered" evidence="6">
    <location>
        <begin position="127"/>
        <end position="220"/>
    </location>
</feature>
<feature type="compositionally biased region" description="Pro residues" evidence="6">
    <location>
        <begin position="1780"/>
        <end position="1789"/>
    </location>
</feature>
<feature type="compositionally biased region" description="Pro residues" evidence="6">
    <location>
        <begin position="2226"/>
        <end position="2235"/>
    </location>
</feature>
<dbReference type="InterPro" id="IPR001025">
    <property type="entry name" value="BAH_dom"/>
</dbReference>
<feature type="region of interest" description="Disordered" evidence="6">
    <location>
        <begin position="273"/>
        <end position="304"/>
    </location>
</feature>
<reference evidence="8 9" key="1">
    <citation type="journal article" date="2011" name="Nature">
        <title>Genome sequencing reveals insights into physiology and longevity of the naked mole rat.</title>
        <authorList>
            <person name="Kim E.B."/>
            <person name="Fang X."/>
            <person name="Fushan A.A."/>
            <person name="Huang Z."/>
            <person name="Lobanov A.V."/>
            <person name="Han L."/>
            <person name="Marino S.M."/>
            <person name="Sun X."/>
            <person name="Turanov A.A."/>
            <person name="Yang P."/>
            <person name="Yim S.H."/>
            <person name="Zhao X."/>
            <person name="Kasaikina M.V."/>
            <person name="Stoletzki N."/>
            <person name="Peng C."/>
            <person name="Polak P."/>
            <person name="Xiong Z."/>
            <person name="Kiezun A."/>
            <person name="Zhu Y."/>
            <person name="Chen Y."/>
            <person name="Kryukov G.V."/>
            <person name="Zhang Q."/>
            <person name="Peshkin L."/>
            <person name="Yang L."/>
            <person name="Bronson R.T."/>
            <person name="Buffenstein R."/>
            <person name="Wang B."/>
            <person name="Han C."/>
            <person name="Li Q."/>
            <person name="Chen L."/>
            <person name="Zhao W."/>
            <person name="Sunyaev S.R."/>
            <person name="Park T.J."/>
            <person name="Zhang G."/>
            <person name="Wang J."/>
            <person name="Gladyshev V.N."/>
        </authorList>
    </citation>
    <scope>NUCLEOTIDE SEQUENCE [LARGE SCALE GENOMIC DNA]</scope>
</reference>
<dbReference type="InterPro" id="IPR048924">
    <property type="entry name" value="BAHCC1-like_Tudor"/>
</dbReference>
<feature type="compositionally biased region" description="Basic and acidic residues" evidence="6">
    <location>
        <begin position="1709"/>
        <end position="1720"/>
    </location>
</feature>
<feature type="region of interest" description="Disordered" evidence="6">
    <location>
        <begin position="1607"/>
        <end position="1867"/>
    </location>
</feature>
<dbReference type="SMART" id="SM00439">
    <property type="entry name" value="BAH"/>
    <property type="match status" value="1"/>
</dbReference>
<feature type="compositionally biased region" description="Basic and acidic residues" evidence="6">
    <location>
        <begin position="365"/>
        <end position="377"/>
    </location>
</feature>
<dbReference type="InterPro" id="IPR056841">
    <property type="entry name" value="TNRC18_BAHCC1-like_SH3"/>
</dbReference>
<feature type="region of interest" description="Disordered" evidence="6">
    <location>
        <begin position="37"/>
        <end position="60"/>
    </location>
</feature>
<feature type="compositionally biased region" description="Basic and acidic residues" evidence="6">
    <location>
        <begin position="2195"/>
        <end position="2205"/>
    </location>
</feature>
<feature type="compositionally biased region" description="Low complexity" evidence="6">
    <location>
        <begin position="2236"/>
        <end position="2248"/>
    </location>
</feature>
<keyword evidence="4" id="KW-0175">Coiled coil</keyword>
<dbReference type="PANTHER" id="PTHR12505">
    <property type="entry name" value="PHD FINGER TRANSCRIPTION FACTOR"/>
    <property type="match status" value="1"/>
</dbReference>
<feature type="region of interest" description="Disordered" evidence="6">
    <location>
        <begin position="2390"/>
        <end position="2409"/>
    </location>
</feature>